<dbReference type="HOGENOM" id="CLU_940172_0_0_1"/>
<dbReference type="AlphaFoldDB" id="M2YI30"/>
<reference evidence="1 2" key="2">
    <citation type="journal article" date="2012" name="PLoS Pathog.">
        <title>Diverse lifestyles and strategies of plant pathogenesis encoded in the genomes of eighteen Dothideomycetes fungi.</title>
        <authorList>
            <person name="Ohm R.A."/>
            <person name="Feau N."/>
            <person name="Henrissat B."/>
            <person name="Schoch C.L."/>
            <person name="Horwitz B.A."/>
            <person name="Barry K.W."/>
            <person name="Condon B.J."/>
            <person name="Copeland A.C."/>
            <person name="Dhillon B."/>
            <person name="Glaser F."/>
            <person name="Hesse C.N."/>
            <person name="Kosti I."/>
            <person name="LaButti K."/>
            <person name="Lindquist E.A."/>
            <person name="Lucas S."/>
            <person name="Salamov A.A."/>
            <person name="Bradshaw R.E."/>
            <person name="Ciuffetti L."/>
            <person name="Hamelin R.C."/>
            <person name="Kema G.H.J."/>
            <person name="Lawrence C."/>
            <person name="Scott J.A."/>
            <person name="Spatafora J.W."/>
            <person name="Turgeon B.G."/>
            <person name="de Wit P.J.G.M."/>
            <person name="Zhong S."/>
            <person name="Goodwin S.B."/>
            <person name="Grigoriev I.V."/>
        </authorList>
    </citation>
    <scope>NUCLEOTIDE SEQUENCE [LARGE SCALE GENOMIC DNA]</scope>
    <source>
        <strain evidence="2">NZE10 / CBS 128990</strain>
    </source>
</reference>
<evidence type="ECO:0000313" key="2">
    <source>
        <dbReference type="Proteomes" id="UP000016933"/>
    </source>
</evidence>
<reference evidence="2" key="1">
    <citation type="journal article" date="2012" name="PLoS Genet.">
        <title>The genomes of the fungal plant pathogens Cladosporium fulvum and Dothistroma septosporum reveal adaptation to different hosts and lifestyles but also signatures of common ancestry.</title>
        <authorList>
            <person name="de Wit P.J.G.M."/>
            <person name="van der Burgt A."/>
            <person name="Oekmen B."/>
            <person name="Stergiopoulos I."/>
            <person name="Abd-Elsalam K.A."/>
            <person name="Aerts A.L."/>
            <person name="Bahkali A.H."/>
            <person name="Beenen H.G."/>
            <person name="Chettri P."/>
            <person name="Cox M.P."/>
            <person name="Datema E."/>
            <person name="de Vries R.P."/>
            <person name="Dhillon B."/>
            <person name="Ganley A.R."/>
            <person name="Griffiths S.A."/>
            <person name="Guo Y."/>
            <person name="Hamelin R.C."/>
            <person name="Henrissat B."/>
            <person name="Kabir M.S."/>
            <person name="Jashni M.K."/>
            <person name="Kema G."/>
            <person name="Klaubauf S."/>
            <person name="Lapidus A."/>
            <person name="Levasseur A."/>
            <person name="Lindquist E."/>
            <person name="Mehrabi R."/>
            <person name="Ohm R.A."/>
            <person name="Owen T.J."/>
            <person name="Salamov A."/>
            <person name="Schwelm A."/>
            <person name="Schijlen E."/>
            <person name="Sun H."/>
            <person name="van den Burg H.A."/>
            <person name="van Ham R.C.H.J."/>
            <person name="Zhang S."/>
            <person name="Goodwin S.B."/>
            <person name="Grigoriev I.V."/>
            <person name="Collemare J."/>
            <person name="Bradshaw R.E."/>
        </authorList>
    </citation>
    <scope>NUCLEOTIDE SEQUENCE [LARGE SCALE GENOMIC DNA]</scope>
    <source>
        <strain evidence="2">NZE10 / CBS 128990</strain>
    </source>
</reference>
<evidence type="ECO:0000313" key="1">
    <source>
        <dbReference type="EMBL" id="EME38184.1"/>
    </source>
</evidence>
<dbReference type="EMBL" id="KB446548">
    <property type="protein sequence ID" value="EME38184.1"/>
    <property type="molecule type" value="Genomic_DNA"/>
</dbReference>
<dbReference type="Proteomes" id="UP000016933">
    <property type="component" value="Unassembled WGS sequence"/>
</dbReference>
<organism evidence="1 2">
    <name type="scientific">Dothistroma septosporum (strain NZE10 / CBS 128990)</name>
    <name type="common">Red band needle blight fungus</name>
    <name type="synonym">Mycosphaerella pini</name>
    <dbReference type="NCBI Taxonomy" id="675120"/>
    <lineage>
        <taxon>Eukaryota</taxon>
        <taxon>Fungi</taxon>
        <taxon>Dikarya</taxon>
        <taxon>Ascomycota</taxon>
        <taxon>Pezizomycotina</taxon>
        <taxon>Dothideomycetes</taxon>
        <taxon>Dothideomycetidae</taxon>
        <taxon>Mycosphaerellales</taxon>
        <taxon>Mycosphaerellaceae</taxon>
        <taxon>Dothistroma</taxon>
    </lineage>
</organism>
<sequence>MADHLDASKGSRHATKACDKCALLCVWAMVKQAWMYWPHASRVRSQRIAADAPDIFCSRASKRSHTDVSQWSLIAPICYSVRLAMSISGIVAGKPKNHYGSTSANETIYAATGNSSCKIIDRREDATMRSRLPWRQRQVSSHNAFPSPERDEDLLKWYNSNALKATKPSLAYSADSTTYVPVQCRSVMLSERISRMRKLKPASRACRKQALSSSGMSTFVQVYSSTTTRSVGHVEALRERRSVFFLSTAWLQIQTVFGIVITDHAISTDHPLVTCQSTAQISPTGVASGSCYSDTR</sequence>
<gene>
    <name evidence="1" type="ORF">DOTSEDRAFT_39711</name>
</gene>
<proteinExistence type="predicted"/>
<name>M2YI30_DOTSN</name>
<protein>
    <submittedName>
        <fullName evidence="1">Uncharacterized protein</fullName>
    </submittedName>
</protein>
<keyword evidence="2" id="KW-1185">Reference proteome</keyword>
<accession>M2YI30</accession>